<dbReference type="SUPFAM" id="SSF52540">
    <property type="entry name" value="P-loop containing nucleoside triphosphate hydrolases"/>
    <property type="match status" value="2"/>
</dbReference>
<proteinExistence type="inferred from homology"/>
<comment type="similarity">
    <text evidence="1">Belongs to the SMC family. SbcC subfamily.</text>
</comment>
<feature type="coiled-coil region" evidence="4">
    <location>
        <begin position="403"/>
        <end position="453"/>
    </location>
</feature>
<sequence>MKLKKVLLRNIGAYYGTQNEIDLDTTNGQNVVLFGGKNGAGKTTLLESLRIALFGSLAYGFMTDNEAYYNRIRTIFNRKAVETGESTYQVILYYTAIENFVPTEYVLNRSWSLKNNKIKESFHVQRDGKELSDREIDNYQNRLREEIPPRLFELCLFDGEEISRIVSESQIPQYLNEAGKVLFNLDLFSNLERDLQTFKTHQIQKQDSSEDEKQKALLEEQLQVAQKKLSSLFTEMDLLSAESNQLKDLLAELKNDFEKHGGLQKDKREKLVTEVNSIENKRKHNTDQIREFVQTLLPLYMVRDLILETDLQMETEKGNESFEYVQSKLNSQIIKDILESTAKNNIGTYSDSLSSTVLENILDVIKPKDSVLIHRASFAQKSEVRELLSKINKVDTNYYNSLYTENSQLLEVAQTKRKQLEDNDKASEFKSILEDIENTSQLIEQKRMLIEQKVEEETLLMETIRQAKIDIEKIAEKLLASRKTENSFSMADKLIKVSLRFRNMQLRKKLDQVQNEAIKMIHKLFRKKDYVTRIYIDHETFELNLFKGHEVIVKERLSAGEKEMLMLSVIWAMFKCSGWRLPFVFDTLLGRLDQDHKRELIKQFIPNCGEQVIILSTDSEITIDQFQDLKPSISKCYTLEFNTIESKIEIHQDKYFNLQELELA</sequence>
<dbReference type="PANTHER" id="PTHR32114:SF2">
    <property type="entry name" value="ABC TRANSPORTER ABCH.3"/>
    <property type="match status" value="1"/>
</dbReference>
<dbReference type="InterPro" id="IPR017599">
    <property type="entry name" value="DNA_S_DndD"/>
</dbReference>
<dbReference type="EMBL" id="CP130319">
    <property type="protein sequence ID" value="WNR45135.1"/>
    <property type="molecule type" value="Genomic_DNA"/>
</dbReference>
<dbReference type="InterPro" id="IPR027417">
    <property type="entry name" value="P-loop_NTPase"/>
</dbReference>
<dbReference type="InterPro" id="IPR038729">
    <property type="entry name" value="Rad50/SbcC_AAA"/>
</dbReference>
<gene>
    <name evidence="6" type="primary">dndD</name>
    <name evidence="6" type="ORF">MJB10_03000</name>
</gene>
<dbReference type="Pfam" id="PF13476">
    <property type="entry name" value="AAA_23"/>
    <property type="match status" value="1"/>
</dbReference>
<accession>A0AA96LNR4</accession>
<evidence type="ECO:0000259" key="5">
    <source>
        <dbReference type="Pfam" id="PF13476"/>
    </source>
</evidence>
<keyword evidence="4" id="KW-0175">Coiled coil</keyword>
<dbReference type="Gene3D" id="3.40.50.300">
    <property type="entry name" value="P-loop containing nucleotide triphosphate hydrolases"/>
    <property type="match status" value="2"/>
</dbReference>
<dbReference type="REBASE" id="764623">
    <property type="entry name" value="M.Psp1832DndBP"/>
</dbReference>
<dbReference type="Proteomes" id="UP001304650">
    <property type="component" value="Chromosome"/>
</dbReference>
<evidence type="ECO:0000256" key="2">
    <source>
        <dbReference type="ARBA" id="ARBA00011322"/>
    </source>
</evidence>
<dbReference type="RefSeq" id="WP_314801631.1">
    <property type="nucleotide sequence ID" value="NZ_CP130319.1"/>
</dbReference>
<reference evidence="6" key="1">
    <citation type="submission" date="2022-02" db="EMBL/GenBank/DDBJ databases">
        <title>Paenibacillus sp. MBLB1832 Whole Genome Shotgun Sequencing.</title>
        <authorList>
            <person name="Hwang C.Y."/>
            <person name="Cho E.-S."/>
            <person name="Seo M.-J."/>
        </authorList>
    </citation>
    <scope>NUCLEOTIDE SEQUENCE</scope>
    <source>
        <strain evidence="6">MBLB1832</strain>
    </source>
</reference>
<feature type="coiled-coil region" evidence="4">
    <location>
        <begin position="208"/>
        <end position="256"/>
    </location>
</feature>
<protein>
    <recommendedName>
        <fullName evidence="3">Nuclease SbcCD subunit C</fullName>
    </recommendedName>
</protein>
<dbReference type="GO" id="GO:0016887">
    <property type="term" value="F:ATP hydrolysis activity"/>
    <property type="evidence" value="ECO:0007669"/>
    <property type="project" value="InterPro"/>
</dbReference>
<name>A0AA96LNR4_9BACL</name>
<dbReference type="KEGG" id="proo:MJB10_03000"/>
<keyword evidence="7" id="KW-1185">Reference proteome</keyword>
<dbReference type="GO" id="GO:0006302">
    <property type="term" value="P:double-strand break repair"/>
    <property type="evidence" value="ECO:0007669"/>
    <property type="project" value="InterPro"/>
</dbReference>
<evidence type="ECO:0000313" key="6">
    <source>
        <dbReference type="EMBL" id="WNR45135.1"/>
    </source>
</evidence>
<feature type="coiled-coil region" evidence="4">
    <location>
        <begin position="496"/>
        <end position="523"/>
    </location>
</feature>
<evidence type="ECO:0000256" key="3">
    <source>
        <dbReference type="ARBA" id="ARBA00013368"/>
    </source>
</evidence>
<dbReference type="NCBIfam" id="TIGR03185">
    <property type="entry name" value="DNA_S_dndD"/>
    <property type="match status" value="1"/>
</dbReference>
<feature type="domain" description="Rad50/SbcC-type AAA" evidence="5">
    <location>
        <begin position="5"/>
        <end position="240"/>
    </location>
</feature>
<evidence type="ECO:0000313" key="7">
    <source>
        <dbReference type="Proteomes" id="UP001304650"/>
    </source>
</evidence>
<comment type="subunit">
    <text evidence="2">Heterodimer of SbcC and SbcD.</text>
</comment>
<evidence type="ECO:0000256" key="4">
    <source>
        <dbReference type="SAM" id="Coils"/>
    </source>
</evidence>
<evidence type="ECO:0000256" key="1">
    <source>
        <dbReference type="ARBA" id="ARBA00006930"/>
    </source>
</evidence>
<dbReference type="AlphaFoldDB" id="A0AA96LNR4"/>
<dbReference type="PANTHER" id="PTHR32114">
    <property type="entry name" value="ABC TRANSPORTER ABCH.3"/>
    <property type="match status" value="1"/>
</dbReference>
<organism evidence="6 7">
    <name type="scientific">Paenibacillus roseopurpureus</name>
    <dbReference type="NCBI Taxonomy" id="2918901"/>
    <lineage>
        <taxon>Bacteria</taxon>
        <taxon>Bacillati</taxon>
        <taxon>Bacillota</taxon>
        <taxon>Bacilli</taxon>
        <taxon>Bacillales</taxon>
        <taxon>Paenibacillaceae</taxon>
        <taxon>Paenibacillus</taxon>
    </lineage>
</organism>